<sequence length="131" mass="14523">MFNKDLNSFQLNDEHKFNEAVDIIKGEIITEGSKSTAKTAIQKLIVLIMTSRLIYNVPQDCYAISLYGELTSTRANECCIVVAVFEDNSTLIQHRSDIDLSAESVDNDAMVLYESIVNNIASSKGTQSVIK</sequence>
<dbReference type="Proteomes" id="UP000663868">
    <property type="component" value="Unassembled WGS sequence"/>
</dbReference>
<comment type="caution">
    <text evidence="1">The sequence shown here is derived from an EMBL/GenBank/DDBJ whole genome shotgun (WGS) entry which is preliminary data.</text>
</comment>
<dbReference type="EMBL" id="CAJNOE010000226">
    <property type="protein sequence ID" value="CAF1067014.1"/>
    <property type="molecule type" value="Genomic_DNA"/>
</dbReference>
<name>A0A814LNA2_9BILA</name>
<gene>
    <name evidence="1" type="ORF">IZO911_LOCUS21200</name>
    <name evidence="2" type="ORF">KXQ929_LOCUS10536</name>
</gene>
<dbReference type="AlphaFoldDB" id="A0A814LNA2"/>
<protein>
    <submittedName>
        <fullName evidence="1">Uncharacterized protein</fullName>
    </submittedName>
</protein>
<dbReference type="EMBL" id="CAJOBB010000502">
    <property type="protein sequence ID" value="CAF3693694.1"/>
    <property type="molecule type" value="Genomic_DNA"/>
</dbReference>
<reference evidence="1" key="1">
    <citation type="submission" date="2021-02" db="EMBL/GenBank/DDBJ databases">
        <authorList>
            <person name="Nowell W R."/>
        </authorList>
    </citation>
    <scope>NUCLEOTIDE SEQUENCE</scope>
</reference>
<evidence type="ECO:0000313" key="2">
    <source>
        <dbReference type="EMBL" id="CAF3693694.1"/>
    </source>
</evidence>
<organism evidence="1 3">
    <name type="scientific">Adineta steineri</name>
    <dbReference type="NCBI Taxonomy" id="433720"/>
    <lineage>
        <taxon>Eukaryota</taxon>
        <taxon>Metazoa</taxon>
        <taxon>Spiralia</taxon>
        <taxon>Gnathifera</taxon>
        <taxon>Rotifera</taxon>
        <taxon>Eurotatoria</taxon>
        <taxon>Bdelloidea</taxon>
        <taxon>Adinetida</taxon>
        <taxon>Adinetidae</taxon>
        <taxon>Adineta</taxon>
    </lineage>
</organism>
<evidence type="ECO:0000313" key="1">
    <source>
        <dbReference type="EMBL" id="CAF1067014.1"/>
    </source>
</evidence>
<evidence type="ECO:0000313" key="3">
    <source>
        <dbReference type="Proteomes" id="UP000663860"/>
    </source>
</evidence>
<proteinExistence type="predicted"/>
<accession>A0A814LNA2</accession>
<dbReference type="Proteomes" id="UP000663860">
    <property type="component" value="Unassembled WGS sequence"/>
</dbReference>